<dbReference type="Gene3D" id="3.90.79.40">
    <property type="entry name" value="EvaA sugar 2,3-dehydratase subunit"/>
    <property type="match status" value="2"/>
</dbReference>
<proteinExistence type="predicted"/>
<dbReference type="GO" id="GO:0016829">
    <property type="term" value="F:lyase activity"/>
    <property type="evidence" value="ECO:0007669"/>
    <property type="project" value="InterPro"/>
</dbReference>
<evidence type="ECO:0000313" key="2">
    <source>
        <dbReference type="EMBL" id="OOZ40353.1"/>
    </source>
</evidence>
<name>A0A1T2L5J7_9GAMM</name>
<comment type="caution">
    <text evidence="2">The sequence shown here is derived from an EMBL/GenBank/DDBJ whole genome shotgun (WGS) entry which is preliminary data.</text>
</comment>
<evidence type="ECO:0000313" key="3">
    <source>
        <dbReference type="Proteomes" id="UP000190198"/>
    </source>
</evidence>
<accession>A0A1T2L5J7</accession>
<dbReference type="AlphaFoldDB" id="A0A1T2L5J7"/>
<reference evidence="2 3" key="1">
    <citation type="submission" date="2016-11" db="EMBL/GenBank/DDBJ databases">
        <title>Mixed transmission modes and dynamic genome evolution in an obligate animal-bacterial symbiosis.</title>
        <authorList>
            <person name="Russell S.L."/>
            <person name="Corbett-Detig R.B."/>
            <person name="Cavanaugh C.M."/>
        </authorList>
    </citation>
    <scope>NUCLEOTIDE SEQUENCE [LARGE SCALE GENOMIC DNA]</scope>
    <source>
        <strain evidence="2">Sp-SM6</strain>
    </source>
</reference>
<sequence>MKTVLEMRKGGFSIRNILFSECEAWDFNEGAFKHKSHGYFDFVGVGSVNERPVNRIYLYQPQSAFNGLLESSVDGEASFLIQARTEPGNEGMAQFGPTVQSTPANYQRLHGGRSTPYLKDFFSYQPGGQSISESTQLDLGERYIHKTKRLSYIRANREVIPHENYYWLPTSVIPEAVTESLLLDTDLRSMISVMPWGDVLNTYDVGSSTLLSFLRASLDTPVRGSVMGEITSKIASFSLPVCLCNLEQLENWQFSDEKWSDVNSDQGFSVEMFHVEAPGREVEQWQQPLINSHSQGRFVLVCRIRDGLLELLLDVHNEAGLATGSAVFPSFLRYPGENADEHEERFDDYLDSEAGQLILSTTESEEGGRFYRDINSYEIILIDGTQEFDGIDSSSYYWTRVSELKKLLNLSNCCSIQLRCIASLLLGLK</sequence>
<dbReference type="Pfam" id="PF03559">
    <property type="entry name" value="Hexose_dehydrat"/>
    <property type="match status" value="2"/>
</dbReference>
<dbReference type="EMBL" id="MPRK01000093">
    <property type="protein sequence ID" value="OOZ40353.1"/>
    <property type="molecule type" value="Genomic_DNA"/>
</dbReference>
<dbReference type="InterPro" id="IPR005212">
    <property type="entry name" value="EvaA-like"/>
</dbReference>
<dbReference type="InterPro" id="IPR038153">
    <property type="entry name" value="EvaA-like_sf"/>
</dbReference>
<organism evidence="2 3">
    <name type="scientific">Solemya elarraichensis gill symbiont</name>
    <dbReference type="NCBI Taxonomy" id="1918949"/>
    <lineage>
        <taxon>Bacteria</taxon>
        <taxon>Pseudomonadati</taxon>
        <taxon>Pseudomonadota</taxon>
        <taxon>Gammaproteobacteria</taxon>
        <taxon>sulfur-oxidizing symbionts</taxon>
    </lineage>
</organism>
<gene>
    <name evidence="2" type="ORF">BOW52_06025</name>
</gene>
<feature type="domain" description="dTDP-4-dehydro-6-deoxy-alpha-D-glucopyranose 2,3-dehydratase" evidence="1">
    <location>
        <begin position="11"/>
        <end position="193"/>
    </location>
</feature>
<evidence type="ECO:0000259" key="1">
    <source>
        <dbReference type="Pfam" id="PF03559"/>
    </source>
</evidence>
<protein>
    <recommendedName>
        <fullName evidence="1">dTDP-4-dehydro-6-deoxy-alpha-D-glucopyranose 2,3-dehydratase domain-containing protein</fullName>
    </recommendedName>
</protein>
<feature type="domain" description="dTDP-4-dehydro-6-deoxy-alpha-D-glucopyranose 2,3-dehydratase" evidence="1">
    <location>
        <begin position="239"/>
        <end position="425"/>
    </location>
</feature>
<dbReference type="Proteomes" id="UP000190198">
    <property type="component" value="Unassembled WGS sequence"/>
</dbReference>
<keyword evidence="3" id="KW-1185">Reference proteome</keyword>